<reference evidence="2" key="1">
    <citation type="journal article" date="2022" name="Plant J.">
        <title>Strategies of tolerance reflected in two North American maple genomes.</title>
        <authorList>
            <person name="McEvoy S.L."/>
            <person name="Sezen U.U."/>
            <person name="Trouern-Trend A."/>
            <person name="McMahon S.M."/>
            <person name="Schaberg P.G."/>
            <person name="Yang J."/>
            <person name="Wegrzyn J.L."/>
            <person name="Swenson N.G."/>
        </authorList>
    </citation>
    <scope>NUCLEOTIDE SEQUENCE</scope>
    <source>
        <strain evidence="2">NS2018</strain>
    </source>
</reference>
<name>A0AA39REQ1_ACESA</name>
<protein>
    <submittedName>
        <fullName evidence="2">Uncharacterized protein</fullName>
    </submittedName>
</protein>
<proteinExistence type="predicted"/>
<evidence type="ECO:0000256" key="1">
    <source>
        <dbReference type="SAM" id="Phobius"/>
    </source>
</evidence>
<reference evidence="2" key="2">
    <citation type="submission" date="2023-06" db="EMBL/GenBank/DDBJ databases">
        <authorList>
            <person name="Swenson N.G."/>
            <person name="Wegrzyn J.L."/>
            <person name="Mcevoy S.L."/>
        </authorList>
    </citation>
    <scope>NUCLEOTIDE SEQUENCE</scope>
    <source>
        <strain evidence="2">NS2018</strain>
        <tissue evidence="2">Leaf</tissue>
    </source>
</reference>
<dbReference type="AlphaFoldDB" id="A0AA39REQ1"/>
<sequence>MPTAMATVMATDSDSDGEDDNNDLLLILPLSISSLLLSGFMISLLFSGFGDRMIVLLPVSNSRNFRIYGDLLQRKGSSF</sequence>
<dbReference type="EMBL" id="JAUESC010000388">
    <property type="protein sequence ID" value="KAK0571352.1"/>
    <property type="molecule type" value="Genomic_DNA"/>
</dbReference>
<gene>
    <name evidence="2" type="ORF">LWI29_014594</name>
</gene>
<evidence type="ECO:0000313" key="2">
    <source>
        <dbReference type="EMBL" id="KAK0571352.1"/>
    </source>
</evidence>
<feature type="transmembrane region" description="Helical" evidence="1">
    <location>
        <begin position="24"/>
        <end position="46"/>
    </location>
</feature>
<accession>A0AA39REQ1</accession>
<comment type="caution">
    <text evidence="2">The sequence shown here is derived from an EMBL/GenBank/DDBJ whole genome shotgun (WGS) entry which is preliminary data.</text>
</comment>
<evidence type="ECO:0000313" key="3">
    <source>
        <dbReference type="Proteomes" id="UP001168877"/>
    </source>
</evidence>
<dbReference type="Proteomes" id="UP001168877">
    <property type="component" value="Unassembled WGS sequence"/>
</dbReference>
<keyword evidence="3" id="KW-1185">Reference proteome</keyword>
<keyword evidence="1" id="KW-1133">Transmembrane helix</keyword>
<keyword evidence="1" id="KW-0472">Membrane</keyword>
<organism evidence="2 3">
    <name type="scientific">Acer saccharum</name>
    <name type="common">Sugar maple</name>
    <dbReference type="NCBI Taxonomy" id="4024"/>
    <lineage>
        <taxon>Eukaryota</taxon>
        <taxon>Viridiplantae</taxon>
        <taxon>Streptophyta</taxon>
        <taxon>Embryophyta</taxon>
        <taxon>Tracheophyta</taxon>
        <taxon>Spermatophyta</taxon>
        <taxon>Magnoliopsida</taxon>
        <taxon>eudicotyledons</taxon>
        <taxon>Gunneridae</taxon>
        <taxon>Pentapetalae</taxon>
        <taxon>rosids</taxon>
        <taxon>malvids</taxon>
        <taxon>Sapindales</taxon>
        <taxon>Sapindaceae</taxon>
        <taxon>Hippocastanoideae</taxon>
        <taxon>Acereae</taxon>
        <taxon>Acer</taxon>
    </lineage>
</organism>
<keyword evidence="1" id="KW-0812">Transmembrane</keyword>